<dbReference type="AlphaFoldDB" id="A0A9P4NIK7"/>
<feature type="region of interest" description="Disordered" evidence="7">
    <location>
        <begin position="557"/>
        <end position="581"/>
    </location>
</feature>
<dbReference type="SUPFAM" id="SSF50729">
    <property type="entry name" value="PH domain-like"/>
    <property type="match status" value="1"/>
</dbReference>
<dbReference type="GO" id="GO:0006289">
    <property type="term" value="P:nucleotide-excision repair"/>
    <property type="evidence" value="ECO:0007669"/>
    <property type="project" value="InterPro"/>
</dbReference>
<gene>
    <name evidence="9" type="ORF">EJ08DRAFT_457726</name>
</gene>
<keyword evidence="3" id="KW-0677">Repeat</keyword>
<evidence type="ECO:0000256" key="5">
    <source>
        <dbReference type="ARBA" id="ARBA00023163"/>
    </source>
</evidence>
<dbReference type="PANTHER" id="PTHR12856">
    <property type="entry name" value="TRANSCRIPTION INITIATION FACTOR IIH-RELATED"/>
    <property type="match status" value="1"/>
</dbReference>
<dbReference type="InterPro" id="IPR013876">
    <property type="entry name" value="TFIIH_BTF_p62_N"/>
</dbReference>
<reference evidence="9" key="1">
    <citation type="journal article" date="2020" name="Stud. Mycol.">
        <title>101 Dothideomycetes genomes: a test case for predicting lifestyles and emergence of pathogens.</title>
        <authorList>
            <person name="Haridas S."/>
            <person name="Albert R."/>
            <person name="Binder M."/>
            <person name="Bloem J."/>
            <person name="Labutti K."/>
            <person name="Salamov A."/>
            <person name="Andreopoulos B."/>
            <person name="Baker S."/>
            <person name="Barry K."/>
            <person name="Bills G."/>
            <person name="Bluhm B."/>
            <person name="Cannon C."/>
            <person name="Castanera R."/>
            <person name="Culley D."/>
            <person name="Daum C."/>
            <person name="Ezra D."/>
            <person name="Gonzalez J."/>
            <person name="Henrissat B."/>
            <person name="Kuo A."/>
            <person name="Liang C."/>
            <person name="Lipzen A."/>
            <person name="Lutzoni F."/>
            <person name="Magnuson J."/>
            <person name="Mondo S."/>
            <person name="Nolan M."/>
            <person name="Ohm R."/>
            <person name="Pangilinan J."/>
            <person name="Park H.-J."/>
            <person name="Ramirez L."/>
            <person name="Alfaro M."/>
            <person name="Sun H."/>
            <person name="Tritt A."/>
            <person name="Yoshinaga Y."/>
            <person name="Zwiers L.-H."/>
            <person name="Turgeon B."/>
            <person name="Goodwin S."/>
            <person name="Spatafora J."/>
            <person name="Crous P."/>
            <person name="Grigoriev I."/>
        </authorList>
    </citation>
    <scope>NUCLEOTIDE SEQUENCE</scope>
    <source>
        <strain evidence="9">CBS 130266</strain>
    </source>
</reference>
<dbReference type="Pfam" id="PF08567">
    <property type="entry name" value="PH_TFIIH"/>
    <property type="match status" value="1"/>
</dbReference>
<comment type="subcellular location">
    <subcellularLocation>
        <location evidence="1">Nucleus</location>
    </subcellularLocation>
</comment>
<evidence type="ECO:0000313" key="9">
    <source>
        <dbReference type="EMBL" id="KAF2423077.1"/>
    </source>
</evidence>
<dbReference type="CDD" id="cd13229">
    <property type="entry name" value="PH_TFIIH"/>
    <property type="match status" value="1"/>
</dbReference>
<evidence type="ECO:0000256" key="7">
    <source>
        <dbReference type="SAM" id="MobiDB-lite"/>
    </source>
</evidence>
<dbReference type="GO" id="GO:0000439">
    <property type="term" value="C:transcription factor TFIIH core complex"/>
    <property type="evidence" value="ECO:0007669"/>
    <property type="project" value="InterPro"/>
</dbReference>
<comment type="similarity">
    <text evidence="2">Belongs to the TFB1 family.</text>
</comment>
<dbReference type="Pfam" id="PF03909">
    <property type="entry name" value="BSD"/>
    <property type="match status" value="2"/>
</dbReference>
<dbReference type="EMBL" id="MU007085">
    <property type="protein sequence ID" value="KAF2423077.1"/>
    <property type="molecule type" value="Genomic_DNA"/>
</dbReference>
<evidence type="ECO:0000256" key="4">
    <source>
        <dbReference type="ARBA" id="ARBA00023015"/>
    </source>
</evidence>
<dbReference type="SMART" id="SM00751">
    <property type="entry name" value="BSD"/>
    <property type="match status" value="2"/>
</dbReference>
<accession>A0A9P4NIK7</accession>
<dbReference type="Gene3D" id="2.30.29.30">
    <property type="entry name" value="Pleckstrin-homology domain (PH domain)/Phosphotyrosine-binding domain (PTB)"/>
    <property type="match status" value="1"/>
</dbReference>
<organism evidence="9 10">
    <name type="scientific">Tothia fuscella</name>
    <dbReference type="NCBI Taxonomy" id="1048955"/>
    <lineage>
        <taxon>Eukaryota</taxon>
        <taxon>Fungi</taxon>
        <taxon>Dikarya</taxon>
        <taxon>Ascomycota</taxon>
        <taxon>Pezizomycotina</taxon>
        <taxon>Dothideomycetes</taxon>
        <taxon>Pleosporomycetidae</taxon>
        <taxon>Venturiales</taxon>
        <taxon>Cylindrosympodiaceae</taxon>
        <taxon>Tothia</taxon>
    </lineage>
</organism>
<comment type="caution">
    <text evidence="9">The sequence shown here is derived from an EMBL/GenBank/DDBJ whole genome shotgun (WGS) entry which is preliminary data.</text>
</comment>
<dbReference type="InterPro" id="IPR035925">
    <property type="entry name" value="BSD_dom_sf"/>
</dbReference>
<evidence type="ECO:0000259" key="8">
    <source>
        <dbReference type="PROSITE" id="PS50858"/>
    </source>
</evidence>
<keyword evidence="6" id="KW-0539">Nucleus</keyword>
<dbReference type="OrthoDB" id="360521at2759"/>
<dbReference type="PROSITE" id="PS50858">
    <property type="entry name" value="BSD"/>
    <property type="match status" value="1"/>
</dbReference>
<proteinExistence type="inferred from homology"/>
<feature type="domain" description="BSD" evidence="8">
    <location>
        <begin position="230"/>
        <end position="282"/>
    </location>
</feature>
<keyword evidence="4" id="KW-0805">Transcription regulation</keyword>
<keyword evidence="10" id="KW-1185">Reference proteome</keyword>
<dbReference type="InterPro" id="IPR027079">
    <property type="entry name" value="Tfb1/GTF2H1"/>
</dbReference>
<dbReference type="SUPFAM" id="SSF140383">
    <property type="entry name" value="BSD domain-like"/>
    <property type="match status" value="1"/>
</dbReference>
<dbReference type="Proteomes" id="UP000800235">
    <property type="component" value="Unassembled WGS sequence"/>
</dbReference>
<dbReference type="InterPro" id="IPR011993">
    <property type="entry name" value="PH-like_dom_sf"/>
</dbReference>
<evidence type="ECO:0000313" key="10">
    <source>
        <dbReference type="Proteomes" id="UP000800235"/>
    </source>
</evidence>
<evidence type="ECO:0000256" key="2">
    <source>
        <dbReference type="ARBA" id="ARBA00009448"/>
    </source>
</evidence>
<evidence type="ECO:0000256" key="6">
    <source>
        <dbReference type="ARBA" id="ARBA00023242"/>
    </source>
</evidence>
<protein>
    <recommendedName>
        <fullName evidence="8">BSD domain-containing protein</fullName>
    </recommendedName>
</protein>
<sequence length="610" mass="67839">MRTTMSPSVLKASATYKKQNGTLSLSEDRRSIFWTPSLPPSAAPSLKISATDILNLQQSPASSPKASLKVIVQPSGASTPENHVFTLTSPTTARAELTAILDPLKEVISALKTVPVSGAGSLTSKDGGSSAAMAIAQAVSSGASQNDEDIYTDARLLSNLSLQKSLLGASPLLRQRFDESLQNKPEVISVAQFSTQFWSTRVHLLRAHAVEKSQHQGSYNVLSMVKPIHDNDKLRLELNKEQIQLIFSQHPLMRRVYDDLVPKSFSENDFWAKFVVSRLFKQLKGEKITEHDPPIPKFDNYLNYDEKAFRTQQFIMQHVPRFMDIEGNEQNHSKRLGNAPDTTMKPSSHDRVPILRALNNMSEQMMGNVAPSDAEAHAPVGLDEETFNELQLRDLQRLDADNRVRLRISNEQHQSAKDRDHQGLRPSYRIVLQDFRASFGIEVDLPTELDSPNQLLAGEATGNIMDSVKQCVLLLSNMEPDSGLSPALAGQAVMTHNTTVEFLHYFWSVYLSGDESRANELAKLAETLGNSLVRIDQVATQAEKERSEALAEQQRQLDAFNQRTGQKRKRDTSKAGGGRKAVEAMLMATTRAVRFANDQYEQEYKAQSAQ</sequence>
<evidence type="ECO:0000256" key="3">
    <source>
        <dbReference type="ARBA" id="ARBA00022737"/>
    </source>
</evidence>
<dbReference type="GO" id="GO:0006351">
    <property type="term" value="P:DNA-templated transcription"/>
    <property type="evidence" value="ECO:0007669"/>
    <property type="project" value="InterPro"/>
</dbReference>
<dbReference type="InterPro" id="IPR005607">
    <property type="entry name" value="BSD_dom"/>
</dbReference>
<dbReference type="Gene3D" id="1.10.3970.10">
    <property type="entry name" value="BSD domain"/>
    <property type="match status" value="1"/>
</dbReference>
<name>A0A9P4NIK7_9PEZI</name>
<keyword evidence="5" id="KW-0804">Transcription</keyword>
<evidence type="ECO:0000256" key="1">
    <source>
        <dbReference type="ARBA" id="ARBA00004123"/>
    </source>
</evidence>